<keyword evidence="3" id="KW-1185">Reference proteome</keyword>
<comment type="caution">
    <text evidence="2">The sequence shown here is derived from an EMBL/GenBank/DDBJ whole genome shotgun (WGS) entry which is preliminary data.</text>
</comment>
<evidence type="ECO:0000313" key="2">
    <source>
        <dbReference type="EMBL" id="KAJ8912960.1"/>
    </source>
</evidence>
<organism evidence="2 3">
    <name type="scientific">Exocentrus adspersus</name>
    <dbReference type="NCBI Taxonomy" id="1586481"/>
    <lineage>
        <taxon>Eukaryota</taxon>
        <taxon>Metazoa</taxon>
        <taxon>Ecdysozoa</taxon>
        <taxon>Arthropoda</taxon>
        <taxon>Hexapoda</taxon>
        <taxon>Insecta</taxon>
        <taxon>Pterygota</taxon>
        <taxon>Neoptera</taxon>
        <taxon>Endopterygota</taxon>
        <taxon>Coleoptera</taxon>
        <taxon>Polyphaga</taxon>
        <taxon>Cucujiformia</taxon>
        <taxon>Chrysomeloidea</taxon>
        <taxon>Cerambycidae</taxon>
        <taxon>Lamiinae</taxon>
        <taxon>Acanthocinini</taxon>
        <taxon>Exocentrus</taxon>
    </lineage>
</organism>
<dbReference type="PANTHER" id="PTHR33050:SF7">
    <property type="entry name" value="RIBONUCLEASE H"/>
    <property type="match status" value="1"/>
</dbReference>
<gene>
    <name evidence="2" type="ORF">NQ315_000016</name>
</gene>
<reference evidence="2 3" key="1">
    <citation type="journal article" date="2023" name="Insect Mol. Biol.">
        <title>Genome sequencing provides insights into the evolution of gene families encoding plant cell wall-degrading enzymes in longhorned beetles.</title>
        <authorList>
            <person name="Shin N.R."/>
            <person name="Okamura Y."/>
            <person name="Kirsch R."/>
            <person name="Pauchet Y."/>
        </authorList>
    </citation>
    <scope>NUCLEOTIDE SEQUENCE [LARGE SCALE GENOMIC DNA]</scope>
    <source>
        <strain evidence="2">EAD_L_NR</strain>
    </source>
</reference>
<sequence length="217" mass="25385">MLNRFISPPHFKLEDNKTAQKLLHENNYLTTIDLKDAYFFIAIAESHKKYFRFKFQGKLYQFTCIPFGLNIAPWLFTKLLKPVLKSLRKEGLKIVVYLDDWLIIGNTMAECRQATERVVALLHYLGFLVNTEKSQLEPRQRAKFLGFVYDTRDLTLSLPDDKKREITKLISHFQNTNHSKIRDFAKFAGKLIAACPAVKYGWAHVKLFEREIPRAES</sequence>
<dbReference type="InterPro" id="IPR000477">
    <property type="entry name" value="RT_dom"/>
</dbReference>
<dbReference type="Proteomes" id="UP001159042">
    <property type="component" value="Unassembled WGS sequence"/>
</dbReference>
<feature type="domain" description="Reverse transcriptase" evidence="1">
    <location>
        <begin position="1"/>
        <end position="149"/>
    </location>
</feature>
<dbReference type="InterPro" id="IPR043128">
    <property type="entry name" value="Rev_trsase/Diguanyl_cyclase"/>
</dbReference>
<dbReference type="Pfam" id="PF00078">
    <property type="entry name" value="RVT_1"/>
    <property type="match status" value="1"/>
</dbReference>
<dbReference type="PROSITE" id="PS50878">
    <property type="entry name" value="RT_POL"/>
    <property type="match status" value="1"/>
</dbReference>
<evidence type="ECO:0000313" key="3">
    <source>
        <dbReference type="Proteomes" id="UP001159042"/>
    </source>
</evidence>
<dbReference type="EMBL" id="JANEYG010000106">
    <property type="protein sequence ID" value="KAJ8912960.1"/>
    <property type="molecule type" value="Genomic_DNA"/>
</dbReference>
<accession>A0AAV8VFP3</accession>
<protein>
    <recommendedName>
        <fullName evidence="1">Reverse transcriptase domain-containing protein</fullName>
    </recommendedName>
</protein>
<dbReference type="InterPro" id="IPR052055">
    <property type="entry name" value="Hepadnavirus_pol/RT"/>
</dbReference>
<dbReference type="PANTHER" id="PTHR33050">
    <property type="entry name" value="REVERSE TRANSCRIPTASE DOMAIN-CONTAINING PROTEIN"/>
    <property type="match status" value="1"/>
</dbReference>
<dbReference type="GO" id="GO:0071897">
    <property type="term" value="P:DNA biosynthetic process"/>
    <property type="evidence" value="ECO:0007669"/>
    <property type="project" value="UniProtKB-ARBA"/>
</dbReference>
<evidence type="ECO:0000259" key="1">
    <source>
        <dbReference type="PROSITE" id="PS50878"/>
    </source>
</evidence>
<name>A0AAV8VFP3_9CUCU</name>
<dbReference type="InterPro" id="IPR043502">
    <property type="entry name" value="DNA/RNA_pol_sf"/>
</dbReference>
<proteinExistence type="predicted"/>
<dbReference type="SUPFAM" id="SSF56672">
    <property type="entry name" value="DNA/RNA polymerases"/>
    <property type="match status" value="1"/>
</dbReference>
<dbReference type="CDD" id="cd03714">
    <property type="entry name" value="RT_DIRS1"/>
    <property type="match status" value="1"/>
</dbReference>
<dbReference type="AlphaFoldDB" id="A0AAV8VFP3"/>
<dbReference type="Gene3D" id="3.30.70.270">
    <property type="match status" value="1"/>
</dbReference>